<feature type="domain" description="NADH-ubiquinone oxidoreductase 51kDa subunit iron-sulphur binding" evidence="10">
    <location>
        <begin position="447"/>
        <end position="492"/>
    </location>
</feature>
<evidence type="ECO:0000256" key="8">
    <source>
        <dbReference type="ARBA" id="ARBA00031578"/>
    </source>
</evidence>
<dbReference type="Pfam" id="PF01512">
    <property type="entry name" value="Complex1_51K"/>
    <property type="match status" value="1"/>
</dbReference>
<dbReference type="Proteomes" id="UP001597337">
    <property type="component" value="Unassembled WGS sequence"/>
</dbReference>
<organism evidence="11 12">
    <name type="scientific">Thiorhodococcus fuscus</name>
    <dbReference type="NCBI Taxonomy" id="527200"/>
    <lineage>
        <taxon>Bacteria</taxon>
        <taxon>Pseudomonadati</taxon>
        <taxon>Pseudomonadota</taxon>
        <taxon>Gammaproteobacteria</taxon>
        <taxon>Chromatiales</taxon>
        <taxon>Chromatiaceae</taxon>
        <taxon>Thiorhodococcus</taxon>
    </lineage>
</organism>
<dbReference type="RefSeq" id="WP_386025864.1">
    <property type="nucleotide sequence ID" value="NZ_JBHUHX010000016.1"/>
</dbReference>
<dbReference type="Pfam" id="PF10531">
    <property type="entry name" value="SLBB"/>
    <property type="match status" value="1"/>
</dbReference>
<evidence type="ECO:0000256" key="6">
    <source>
        <dbReference type="ARBA" id="ARBA00023004"/>
    </source>
</evidence>
<dbReference type="SUPFAM" id="SSF142984">
    <property type="entry name" value="Nqo1 middle domain-like"/>
    <property type="match status" value="1"/>
</dbReference>
<keyword evidence="7" id="KW-0411">Iron-sulfur</keyword>
<name>A0ABW4YAM0_9GAMM</name>
<dbReference type="Gene3D" id="3.10.20.600">
    <property type="match status" value="1"/>
</dbReference>
<sequence length="538" mass="57507">MHLEDLAEKAAEFRAEEAAIQREVRVCVAASCQSSGSLAVMDALKNACGDGNGTCQVKGVGCMGLCSAGPLVAVADKDCGLDESLLYRDVTPNDAPDIMGSVCGSPVERLRCPTDQPFFARQHKIVLENSGIIDPDSFKNYVAVGGYAGMVRALSEMTPTDVLREVTTSGLRGRGGGGYPTGLKWSTVAKMPAGQKYVICNADEGDPGAFMDRAVLESDPHRVLEGMAIAAYAIGANKGYIYVRAEYPLAVERLQTALRKAKRAGFLGNKIADTQFNFEIEIRLGAGAFVCGEETALMASIEGLRGQPRPRPPYPAESGLWGCPTLINNVETFANIAPIIREGGDWFAAIGTERSKGTKVFALAGKIHNTGLIEVPMGTKLRDIIEIIGGGIPDGKSFKAVQTGGPSGGCIPDHHLDIPVDYDSLKTLGTMMGSGGMIVMDETSCMVDVARYFMEFCMTESCGKCIPCRTGTWQMHGLLDRIAKSQGTQADLALLEELCEVVQATSLCGLGQTAPNPVLSTLRYFRDEYEEKLQQPTS</sequence>
<dbReference type="Pfam" id="PF10589">
    <property type="entry name" value="NADH_4Fe-4S"/>
    <property type="match status" value="1"/>
</dbReference>
<dbReference type="InterPro" id="IPR036249">
    <property type="entry name" value="Thioredoxin-like_sf"/>
</dbReference>
<dbReference type="CDD" id="cd02980">
    <property type="entry name" value="TRX_Fd_family"/>
    <property type="match status" value="1"/>
</dbReference>
<dbReference type="InterPro" id="IPR001949">
    <property type="entry name" value="NADH-UbQ_OxRdtase_51kDa_CS"/>
</dbReference>
<dbReference type="InterPro" id="IPR037225">
    <property type="entry name" value="Nuo51_FMN-bd_sf"/>
</dbReference>
<dbReference type="SUPFAM" id="SSF140490">
    <property type="entry name" value="Nqo1C-terminal domain-like"/>
    <property type="match status" value="1"/>
</dbReference>
<dbReference type="Pfam" id="PF01257">
    <property type="entry name" value="2Fe-2S_thioredx"/>
    <property type="match status" value="1"/>
</dbReference>
<protein>
    <recommendedName>
        <fullName evidence="3">NADH-quinone oxidoreductase subunit F</fullName>
    </recommendedName>
    <alternativeName>
        <fullName evidence="8">NADH dehydrogenase I subunit F</fullName>
    </alternativeName>
    <alternativeName>
        <fullName evidence="9">NDH-1 subunit F</fullName>
    </alternativeName>
</protein>
<evidence type="ECO:0000313" key="12">
    <source>
        <dbReference type="Proteomes" id="UP001597337"/>
    </source>
</evidence>
<dbReference type="PROSITE" id="PS00645">
    <property type="entry name" value="COMPLEX1_51K_2"/>
    <property type="match status" value="1"/>
</dbReference>
<keyword evidence="6" id="KW-0408">Iron</keyword>
<dbReference type="InterPro" id="IPR019554">
    <property type="entry name" value="Soluble_ligand-bd"/>
</dbReference>
<evidence type="ECO:0000256" key="9">
    <source>
        <dbReference type="ARBA" id="ARBA00032787"/>
    </source>
</evidence>
<dbReference type="PANTHER" id="PTHR43578:SF3">
    <property type="entry name" value="NADH-QUINONE OXIDOREDUCTASE SUBUNIT F"/>
    <property type="match status" value="1"/>
</dbReference>
<dbReference type="PANTHER" id="PTHR43578">
    <property type="entry name" value="NADH-QUINONE OXIDOREDUCTASE SUBUNIT F"/>
    <property type="match status" value="1"/>
</dbReference>
<dbReference type="InterPro" id="IPR037207">
    <property type="entry name" value="Nuop51_4Fe4S-bd_sf"/>
</dbReference>
<reference evidence="12" key="1">
    <citation type="journal article" date="2019" name="Int. J. Syst. Evol. Microbiol.">
        <title>The Global Catalogue of Microorganisms (GCM) 10K type strain sequencing project: providing services to taxonomists for standard genome sequencing and annotation.</title>
        <authorList>
            <consortium name="The Broad Institute Genomics Platform"/>
            <consortium name="The Broad Institute Genome Sequencing Center for Infectious Disease"/>
            <person name="Wu L."/>
            <person name="Ma J."/>
        </authorList>
    </citation>
    <scope>NUCLEOTIDE SEQUENCE [LARGE SCALE GENOMIC DNA]</scope>
    <source>
        <strain evidence="12">KACC 12597</strain>
    </source>
</reference>
<evidence type="ECO:0000256" key="2">
    <source>
        <dbReference type="ARBA" id="ARBA00007523"/>
    </source>
</evidence>
<dbReference type="SMART" id="SM00928">
    <property type="entry name" value="NADH_4Fe-4S"/>
    <property type="match status" value="1"/>
</dbReference>
<evidence type="ECO:0000256" key="5">
    <source>
        <dbReference type="ARBA" id="ARBA00022723"/>
    </source>
</evidence>
<keyword evidence="4" id="KW-0004">4Fe-4S</keyword>
<evidence type="ECO:0000256" key="7">
    <source>
        <dbReference type="ARBA" id="ARBA00023014"/>
    </source>
</evidence>
<gene>
    <name evidence="11" type="ORF">ACFSJC_09040</name>
</gene>
<evidence type="ECO:0000256" key="1">
    <source>
        <dbReference type="ARBA" id="ARBA00001917"/>
    </source>
</evidence>
<dbReference type="SUPFAM" id="SSF142019">
    <property type="entry name" value="Nqo1 FMN-binding domain-like"/>
    <property type="match status" value="1"/>
</dbReference>
<evidence type="ECO:0000256" key="4">
    <source>
        <dbReference type="ARBA" id="ARBA00022485"/>
    </source>
</evidence>
<proteinExistence type="inferred from homology"/>
<dbReference type="InterPro" id="IPR011538">
    <property type="entry name" value="Nuo51_FMN-bd"/>
</dbReference>
<comment type="cofactor">
    <cofactor evidence="1">
        <name>FMN</name>
        <dbReference type="ChEBI" id="CHEBI:58210"/>
    </cofactor>
</comment>
<keyword evidence="12" id="KW-1185">Reference proteome</keyword>
<accession>A0ABW4YAM0</accession>
<dbReference type="InterPro" id="IPR019575">
    <property type="entry name" value="Nuop51_4Fe4S-bd"/>
</dbReference>
<dbReference type="Gene3D" id="3.40.50.11540">
    <property type="entry name" value="NADH-ubiquinone oxidoreductase 51kDa subunit"/>
    <property type="match status" value="1"/>
</dbReference>
<dbReference type="Gene3D" id="3.40.30.10">
    <property type="entry name" value="Glutaredoxin"/>
    <property type="match status" value="1"/>
</dbReference>
<dbReference type="Gene3D" id="6.10.250.1450">
    <property type="match status" value="1"/>
</dbReference>
<dbReference type="SUPFAM" id="SSF52833">
    <property type="entry name" value="Thioredoxin-like"/>
    <property type="match status" value="1"/>
</dbReference>
<comment type="caution">
    <text evidence="11">The sequence shown here is derived from an EMBL/GenBank/DDBJ whole genome shotgun (WGS) entry which is preliminary data.</text>
</comment>
<dbReference type="EMBL" id="JBHUHX010000016">
    <property type="protein sequence ID" value="MFD2111983.1"/>
    <property type="molecule type" value="Genomic_DNA"/>
</dbReference>
<dbReference type="Gene3D" id="1.20.1440.230">
    <property type="entry name" value="NADH-ubiquinone oxidoreductase 51kDa subunit, iron-sulphur binding domain"/>
    <property type="match status" value="1"/>
</dbReference>
<comment type="similarity">
    <text evidence="2">Belongs to the complex I 51 kDa subunit family.</text>
</comment>
<evidence type="ECO:0000256" key="3">
    <source>
        <dbReference type="ARBA" id="ARBA00019901"/>
    </source>
</evidence>
<evidence type="ECO:0000259" key="10">
    <source>
        <dbReference type="SMART" id="SM00928"/>
    </source>
</evidence>
<keyword evidence="5" id="KW-0479">Metal-binding</keyword>
<evidence type="ECO:0000313" key="11">
    <source>
        <dbReference type="EMBL" id="MFD2111983.1"/>
    </source>
</evidence>